<feature type="chain" id="PRO_5014876142" evidence="1">
    <location>
        <begin position="34"/>
        <end position="137"/>
    </location>
</feature>
<name>A0A2M4DJZ2_ANODA</name>
<reference evidence="2" key="1">
    <citation type="submission" date="2018-01" db="EMBL/GenBank/DDBJ databases">
        <title>An insight into the sialome of Amazonian anophelines.</title>
        <authorList>
            <person name="Ribeiro J.M."/>
            <person name="Scarpassa V."/>
            <person name="Calvo E."/>
        </authorList>
    </citation>
    <scope>NUCLEOTIDE SEQUENCE</scope>
</reference>
<proteinExistence type="predicted"/>
<feature type="signal peptide" evidence="1">
    <location>
        <begin position="1"/>
        <end position="33"/>
    </location>
</feature>
<accession>A0A2M4DJZ2</accession>
<organism evidence="2">
    <name type="scientific">Anopheles darlingi</name>
    <name type="common">Mosquito</name>
    <dbReference type="NCBI Taxonomy" id="43151"/>
    <lineage>
        <taxon>Eukaryota</taxon>
        <taxon>Metazoa</taxon>
        <taxon>Ecdysozoa</taxon>
        <taxon>Arthropoda</taxon>
        <taxon>Hexapoda</taxon>
        <taxon>Insecta</taxon>
        <taxon>Pterygota</taxon>
        <taxon>Neoptera</taxon>
        <taxon>Endopterygota</taxon>
        <taxon>Diptera</taxon>
        <taxon>Nematocera</taxon>
        <taxon>Culicoidea</taxon>
        <taxon>Culicidae</taxon>
        <taxon>Anophelinae</taxon>
        <taxon>Anopheles</taxon>
    </lineage>
</organism>
<dbReference type="AlphaFoldDB" id="A0A2M4DJZ2"/>
<evidence type="ECO:0000256" key="1">
    <source>
        <dbReference type="SAM" id="SignalP"/>
    </source>
</evidence>
<keyword evidence="1" id="KW-0732">Signal</keyword>
<evidence type="ECO:0000313" key="2">
    <source>
        <dbReference type="EMBL" id="MBW77508.1"/>
    </source>
</evidence>
<dbReference type="EMBL" id="GGFL01013330">
    <property type="protein sequence ID" value="MBW77508.1"/>
    <property type="molecule type" value="Transcribed_RNA"/>
</dbReference>
<sequence length="137" mass="13959">MASDPRRSFFAALATCTLVADTALLDTSATACAEPPCCCAVPDVAGGTTSPFPLPDRVMRLLLFVSSCCSAADRREPLPSVVPSSTFPFATLSTTPSTTIGTTVPPLPSKASPLRTPALPLLLASEGCSVSSLSVSV</sequence>
<protein>
    <submittedName>
        <fullName evidence="2">Putative secreted protein</fullName>
    </submittedName>
</protein>